<evidence type="ECO:0000313" key="5">
    <source>
        <dbReference type="Proteomes" id="UP000231912"/>
    </source>
</evidence>
<gene>
    <name evidence="4" type="ORF">CH371_06720</name>
</gene>
<dbReference type="GO" id="GO:0008757">
    <property type="term" value="F:S-adenosylmethionine-dependent methyltransferase activity"/>
    <property type="evidence" value="ECO:0007669"/>
    <property type="project" value="TreeGrafter"/>
</dbReference>
<dbReference type="InterPro" id="IPR029063">
    <property type="entry name" value="SAM-dependent_MTases_sf"/>
</dbReference>
<dbReference type="PANTHER" id="PTHR10509">
    <property type="entry name" value="O-METHYLTRANSFERASE-RELATED"/>
    <property type="match status" value="1"/>
</dbReference>
<sequence length="229" mass="26073">MKSSEKGPNKYGKSVFREGLEEWIDKELVPRPFEWMEDLENKAREDRFPVLSPASGAVLAFLARSWNPEHVLELGTGYGVSLVWLYSALGNTVRIVSVDREKLFSGTAWEFLQRIDGVGKNVELRNADCVEYLDSYLDSKPPEGKEFLFVDCDKVRYPEIFSLLSSKAKDRRVRVVFDNVLWHGRIADPERQAPSDEAVRELWSLVKTSGLTYTLFPAGDGILCIDFSE</sequence>
<keyword evidence="1 4" id="KW-0489">Methyltransferase</keyword>
<dbReference type="SUPFAM" id="SSF53335">
    <property type="entry name" value="S-adenosyl-L-methionine-dependent methyltransferases"/>
    <property type="match status" value="1"/>
</dbReference>
<evidence type="ECO:0000256" key="1">
    <source>
        <dbReference type="ARBA" id="ARBA00022603"/>
    </source>
</evidence>
<dbReference type="InterPro" id="IPR002935">
    <property type="entry name" value="SAM_O-MeTrfase"/>
</dbReference>
<dbReference type="GO" id="GO:0032259">
    <property type="term" value="P:methylation"/>
    <property type="evidence" value="ECO:0007669"/>
    <property type="project" value="UniProtKB-KW"/>
</dbReference>
<organism evidence="4 5">
    <name type="scientific">Leptospira wolffii</name>
    <dbReference type="NCBI Taxonomy" id="409998"/>
    <lineage>
        <taxon>Bacteria</taxon>
        <taxon>Pseudomonadati</taxon>
        <taxon>Spirochaetota</taxon>
        <taxon>Spirochaetia</taxon>
        <taxon>Leptospirales</taxon>
        <taxon>Leptospiraceae</taxon>
        <taxon>Leptospira</taxon>
    </lineage>
</organism>
<dbReference type="PROSITE" id="PS51682">
    <property type="entry name" value="SAM_OMT_I"/>
    <property type="match status" value="1"/>
</dbReference>
<evidence type="ECO:0000256" key="2">
    <source>
        <dbReference type="ARBA" id="ARBA00022679"/>
    </source>
</evidence>
<dbReference type="EMBL" id="NPDT01000001">
    <property type="protein sequence ID" value="PJZ67688.1"/>
    <property type="molecule type" value="Genomic_DNA"/>
</dbReference>
<keyword evidence="2 4" id="KW-0808">Transferase</keyword>
<dbReference type="Pfam" id="PF01596">
    <property type="entry name" value="Methyltransf_3"/>
    <property type="match status" value="1"/>
</dbReference>
<protein>
    <submittedName>
        <fullName evidence="4">Methyltransferase</fullName>
    </submittedName>
</protein>
<name>A0A2M9ZGY1_9LEPT</name>
<keyword evidence="3" id="KW-0949">S-adenosyl-L-methionine</keyword>
<dbReference type="RefSeq" id="WP_100758121.1">
    <property type="nucleotide sequence ID" value="NZ_NPDT01000001.1"/>
</dbReference>
<proteinExistence type="predicted"/>
<dbReference type="AlphaFoldDB" id="A0A2M9ZGY1"/>
<dbReference type="PANTHER" id="PTHR10509:SF14">
    <property type="entry name" value="CAFFEOYL-COA O-METHYLTRANSFERASE 3-RELATED"/>
    <property type="match status" value="1"/>
</dbReference>
<dbReference type="Gene3D" id="3.40.50.150">
    <property type="entry name" value="Vaccinia Virus protein VP39"/>
    <property type="match status" value="1"/>
</dbReference>
<evidence type="ECO:0000313" key="4">
    <source>
        <dbReference type="EMBL" id="PJZ67688.1"/>
    </source>
</evidence>
<accession>A0A2M9ZGY1</accession>
<dbReference type="InterPro" id="IPR050362">
    <property type="entry name" value="Cation-dep_OMT"/>
</dbReference>
<dbReference type="Proteomes" id="UP000231912">
    <property type="component" value="Unassembled WGS sequence"/>
</dbReference>
<reference evidence="4 5" key="1">
    <citation type="submission" date="2017-07" db="EMBL/GenBank/DDBJ databases">
        <title>Leptospira spp. isolated from tropical soils.</title>
        <authorList>
            <person name="Thibeaux R."/>
            <person name="Iraola G."/>
            <person name="Ferres I."/>
            <person name="Bierque E."/>
            <person name="Girault D."/>
            <person name="Soupe-Gilbert M.-E."/>
            <person name="Picardeau M."/>
            <person name="Goarant C."/>
        </authorList>
    </citation>
    <scope>NUCLEOTIDE SEQUENCE [LARGE SCALE GENOMIC DNA]</scope>
    <source>
        <strain evidence="4 5">FH2-C-A2</strain>
    </source>
</reference>
<dbReference type="GO" id="GO:0008171">
    <property type="term" value="F:O-methyltransferase activity"/>
    <property type="evidence" value="ECO:0007669"/>
    <property type="project" value="InterPro"/>
</dbReference>
<comment type="caution">
    <text evidence="4">The sequence shown here is derived from an EMBL/GenBank/DDBJ whole genome shotgun (WGS) entry which is preliminary data.</text>
</comment>
<evidence type="ECO:0000256" key="3">
    <source>
        <dbReference type="ARBA" id="ARBA00022691"/>
    </source>
</evidence>